<feature type="domain" description="TonB C-terminal" evidence="12">
    <location>
        <begin position="144"/>
        <end position="229"/>
    </location>
</feature>
<dbReference type="AlphaFoldDB" id="A0A133XMT7"/>
<keyword evidence="4" id="KW-1003">Cell membrane</keyword>
<name>A0A133XMT7_9RHOO</name>
<dbReference type="InterPro" id="IPR006260">
    <property type="entry name" value="TonB/TolA_C"/>
</dbReference>
<keyword evidence="9 11" id="KW-0472">Membrane</keyword>
<evidence type="ECO:0000313" key="13">
    <source>
        <dbReference type="EMBL" id="KXB32245.1"/>
    </source>
</evidence>
<reference evidence="13 14" key="1">
    <citation type="submission" date="2015-12" db="EMBL/GenBank/DDBJ databases">
        <title>Nitrous oxide reduction kinetics distinguish bacteria harboring typical versus atypical NosZ.</title>
        <authorList>
            <person name="Yoon S."/>
            <person name="Nissen S."/>
            <person name="Park D."/>
            <person name="Sanford R.A."/>
            <person name="Loeffler F.E."/>
        </authorList>
    </citation>
    <scope>NUCLEOTIDE SEQUENCE [LARGE SCALE GENOMIC DNA]</scope>
    <source>
        <strain evidence="13 14">ATCC BAA-841</strain>
    </source>
</reference>
<evidence type="ECO:0000313" key="14">
    <source>
        <dbReference type="Proteomes" id="UP000070186"/>
    </source>
</evidence>
<dbReference type="PROSITE" id="PS52015">
    <property type="entry name" value="TONB_CTD"/>
    <property type="match status" value="1"/>
</dbReference>
<evidence type="ECO:0000256" key="7">
    <source>
        <dbReference type="ARBA" id="ARBA00022927"/>
    </source>
</evidence>
<evidence type="ECO:0000256" key="3">
    <source>
        <dbReference type="ARBA" id="ARBA00022448"/>
    </source>
</evidence>
<dbReference type="GO" id="GO:0015031">
    <property type="term" value="P:protein transport"/>
    <property type="evidence" value="ECO:0007669"/>
    <property type="project" value="UniProtKB-KW"/>
</dbReference>
<evidence type="ECO:0000259" key="12">
    <source>
        <dbReference type="PROSITE" id="PS52015"/>
    </source>
</evidence>
<dbReference type="EMBL" id="LODL01000007">
    <property type="protein sequence ID" value="KXB32245.1"/>
    <property type="molecule type" value="Genomic_DNA"/>
</dbReference>
<dbReference type="SUPFAM" id="SSF74653">
    <property type="entry name" value="TolA/TonB C-terminal domain"/>
    <property type="match status" value="1"/>
</dbReference>
<comment type="caution">
    <text evidence="13">The sequence shown here is derived from an EMBL/GenBank/DDBJ whole genome shotgun (WGS) entry which is preliminary data.</text>
</comment>
<evidence type="ECO:0000256" key="10">
    <source>
        <dbReference type="SAM" id="MobiDB-lite"/>
    </source>
</evidence>
<keyword evidence="6 11" id="KW-0812">Transmembrane</keyword>
<keyword evidence="3" id="KW-0813">Transport</keyword>
<feature type="transmembrane region" description="Helical" evidence="11">
    <location>
        <begin position="64"/>
        <end position="86"/>
    </location>
</feature>
<dbReference type="InterPro" id="IPR037682">
    <property type="entry name" value="TonB_C"/>
</dbReference>
<keyword evidence="5" id="KW-0997">Cell inner membrane</keyword>
<comment type="subcellular location">
    <subcellularLocation>
        <location evidence="1">Cell inner membrane</location>
        <topology evidence="1">Single-pass membrane protein</topology>
        <orientation evidence="1">Periplasmic side</orientation>
    </subcellularLocation>
</comment>
<dbReference type="GO" id="GO:0055085">
    <property type="term" value="P:transmembrane transport"/>
    <property type="evidence" value="ECO:0007669"/>
    <property type="project" value="InterPro"/>
</dbReference>
<evidence type="ECO:0000256" key="11">
    <source>
        <dbReference type="SAM" id="Phobius"/>
    </source>
</evidence>
<feature type="compositionally biased region" description="Low complexity" evidence="10">
    <location>
        <begin position="111"/>
        <end position="122"/>
    </location>
</feature>
<evidence type="ECO:0000256" key="1">
    <source>
        <dbReference type="ARBA" id="ARBA00004383"/>
    </source>
</evidence>
<evidence type="ECO:0000256" key="5">
    <source>
        <dbReference type="ARBA" id="ARBA00022519"/>
    </source>
</evidence>
<dbReference type="NCBIfam" id="TIGR01352">
    <property type="entry name" value="tonB_Cterm"/>
    <property type="match status" value="1"/>
</dbReference>
<evidence type="ECO:0000256" key="6">
    <source>
        <dbReference type="ARBA" id="ARBA00022692"/>
    </source>
</evidence>
<feature type="transmembrane region" description="Helical" evidence="11">
    <location>
        <begin position="24"/>
        <end position="44"/>
    </location>
</feature>
<feature type="region of interest" description="Disordered" evidence="10">
    <location>
        <begin position="111"/>
        <end position="134"/>
    </location>
</feature>
<evidence type="ECO:0000256" key="4">
    <source>
        <dbReference type="ARBA" id="ARBA00022475"/>
    </source>
</evidence>
<dbReference type="STRING" id="281362.AT959_04090"/>
<evidence type="ECO:0000256" key="2">
    <source>
        <dbReference type="ARBA" id="ARBA00006555"/>
    </source>
</evidence>
<dbReference type="Gene3D" id="3.30.1150.10">
    <property type="match status" value="1"/>
</dbReference>
<keyword evidence="7" id="KW-0653">Protein transport</keyword>
<evidence type="ECO:0000256" key="9">
    <source>
        <dbReference type="ARBA" id="ARBA00023136"/>
    </source>
</evidence>
<sequence length="229" mass="24594">MLLAKVTGVGRLTAGSAMTGKNRLIPIIIAASFLLTDRFIAGFINALIPQASLHFLMTRTNYRLLLALAVSLLLHLLPFIEALLALPAPPPQAPPLQATLRAPPAMPAQVPLSLPEPSAAAPKTLPPPQSPKNNTKVIKSWAQEIQRQFLKQQKQGIFYPAEAIAKGLEGDVLVLIVLNPDGQVVGARVEESSGSRLLDDGALQAARALRALPADTPRETLLPIRFRLK</sequence>
<dbReference type="InterPro" id="IPR051045">
    <property type="entry name" value="TonB-dependent_transducer"/>
</dbReference>
<comment type="similarity">
    <text evidence="2">Belongs to the TonB family.</text>
</comment>
<dbReference type="Proteomes" id="UP000070186">
    <property type="component" value="Unassembled WGS sequence"/>
</dbReference>
<dbReference type="GO" id="GO:0005886">
    <property type="term" value="C:plasma membrane"/>
    <property type="evidence" value="ECO:0007669"/>
    <property type="project" value="UniProtKB-SubCell"/>
</dbReference>
<protein>
    <recommendedName>
        <fullName evidence="12">TonB C-terminal domain-containing protein</fullName>
    </recommendedName>
</protein>
<evidence type="ECO:0000256" key="8">
    <source>
        <dbReference type="ARBA" id="ARBA00022989"/>
    </source>
</evidence>
<organism evidence="13 14">
    <name type="scientific">Dechloromonas denitrificans</name>
    <dbReference type="NCBI Taxonomy" id="281362"/>
    <lineage>
        <taxon>Bacteria</taxon>
        <taxon>Pseudomonadati</taxon>
        <taxon>Pseudomonadota</taxon>
        <taxon>Betaproteobacteria</taxon>
        <taxon>Rhodocyclales</taxon>
        <taxon>Azonexaceae</taxon>
        <taxon>Dechloromonas</taxon>
    </lineage>
</organism>
<proteinExistence type="inferred from homology"/>
<gene>
    <name evidence="13" type="ORF">AT959_04090</name>
</gene>
<keyword evidence="14" id="KW-1185">Reference proteome</keyword>
<dbReference type="PANTHER" id="PTHR33446">
    <property type="entry name" value="PROTEIN TONB-RELATED"/>
    <property type="match status" value="1"/>
</dbReference>
<dbReference type="Pfam" id="PF03544">
    <property type="entry name" value="TonB_C"/>
    <property type="match status" value="1"/>
</dbReference>
<keyword evidence="8 11" id="KW-1133">Transmembrane helix</keyword>
<accession>A0A133XMT7</accession>